<dbReference type="Proteomes" id="UP000430404">
    <property type="component" value="Unassembled WGS sequence"/>
</dbReference>
<dbReference type="InterPro" id="IPR051081">
    <property type="entry name" value="HTH_MetalResp_TranReg"/>
</dbReference>
<dbReference type="InterPro" id="IPR001845">
    <property type="entry name" value="HTH_ArsR_DNA-bd_dom"/>
</dbReference>
<reference evidence="5 7" key="1">
    <citation type="submission" date="2013-02" db="EMBL/GenBank/DDBJ databases">
        <title>The Genome Sequence of Acinetobacter sp. NIPH 809.</title>
        <authorList>
            <consortium name="The Broad Institute Genome Sequencing Platform"/>
            <consortium name="The Broad Institute Genome Sequencing Center for Infectious Disease"/>
            <person name="Cerqueira G."/>
            <person name="Feldgarden M."/>
            <person name="Courvalin P."/>
            <person name="Perichon B."/>
            <person name="Grillot-Courvalin C."/>
            <person name="Clermont D."/>
            <person name="Rocha E."/>
            <person name="Yoon E.-J."/>
            <person name="Nemec A."/>
            <person name="Walker B."/>
            <person name="Young S.K."/>
            <person name="Zeng Q."/>
            <person name="Gargeya S."/>
            <person name="Fitzgerald M."/>
            <person name="Haas B."/>
            <person name="Abouelleil A."/>
            <person name="Alvarado L."/>
            <person name="Arachchi H.M."/>
            <person name="Berlin A.M."/>
            <person name="Chapman S.B."/>
            <person name="Dewar J."/>
            <person name="Goldberg J."/>
            <person name="Griggs A."/>
            <person name="Gujja S."/>
            <person name="Hansen M."/>
            <person name="Howarth C."/>
            <person name="Imamovic A."/>
            <person name="Larimer J."/>
            <person name="McCowan C."/>
            <person name="Murphy C."/>
            <person name="Neiman D."/>
            <person name="Pearson M."/>
            <person name="Priest M."/>
            <person name="Roberts A."/>
            <person name="Saif S."/>
            <person name="Shea T."/>
            <person name="Sisk P."/>
            <person name="Sykes S."/>
            <person name="Wortman J."/>
            <person name="Nusbaum C."/>
            <person name="Birren B."/>
        </authorList>
    </citation>
    <scope>NUCLEOTIDE SEQUENCE [LARGE SCALE GENOMIC DNA]</scope>
    <source>
        <strain evidence="5 7">NIPH 809</strain>
    </source>
</reference>
<sequence>MLNKALPLEKRGESMDIDVISKALANPLRRQILQWLKEPEQFLPVEQCGGSFERGVCAGHIERLGKVAQSTMSNHLSVLQQAGLIKVEKYGQWSYFTRNEALIQQYIEHLKQAL</sequence>
<dbReference type="EMBL" id="CABWKZ010000012">
    <property type="protein sequence ID" value="VXA55070.1"/>
    <property type="molecule type" value="Genomic_DNA"/>
</dbReference>
<evidence type="ECO:0000256" key="1">
    <source>
        <dbReference type="ARBA" id="ARBA00023015"/>
    </source>
</evidence>
<reference evidence="6 8" key="2">
    <citation type="submission" date="2019-10" db="EMBL/GenBank/DDBJ databases">
        <authorList>
            <person name="Karimi E."/>
        </authorList>
    </citation>
    <scope>NUCLEOTIDE SEQUENCE [LARGE SCALE GENOMIC DNA]</scope>
    <source>
        <strain evidence="6">Acinetobacter sp. 8BE</strain>
    </source>
</reference>
<dbReference type="PANTHER" id="PTHR33154">
    <property type="entry name" value="TRANSCRIPTIONAL REGULATOR, ARSR FAMILY"/>
    <property type="match status" value="1"/>
</dbReference>
<dbReference type="Proteomes" id="UP000013034">
    <property type="component" value="Unassembled WGS sequence"/>
</dbReference>
<keyword evidence="3" id="KW-0804">Transcription</keyword>
<dbReference type="InterPro" id="IPR036388">
    <property type="entry name" value="WH-like_DNA-bd_sf"/>
</dbReference>
<keyword evidence="1" id="KW-0805">Transcription regulation</keyword>
<dbReference type="InterPro" id="IPR011991">
    <property type="entry name" value="ArsR-like_HTH"/>
</dbReference>
<evidence type="ECO:0000313" key="8">
    <source>
        <dbReference type="Proteomes" id="UP000430404"/>
    </source>
</evidence>
<keyword evidence="7" id="KW-1185">Reference proteome</keyword>
<dbReference type="GO" id="GO:0003677">
    <property type="term" value="F:DNA binding"/>
    <property type="evidence" value="ECO:0007669"/>
    <property type="project" value="UniProtKB-KW"/>
</dbReference>
<organism evidence="6 8">
    <name type="scientific">Acinetobacter proteolyticus</name>
    <dbReference type="NCBI Taxonomy" id="1776741"/>
    <lineage>
        <taxon>Bacteria</taxon>
        <taxon>Pseudomonadati</taxon>
        <taxon>Pseudomonadota</taxon>
        <taxon>Gammaproteobacteria</taxon>
        <taxon>Moraxellales</taxon>
        <taxon>Moraxellaceae</taxon>
        <taxon>Acinetobacter</taxon>
    </lineage>
</organism>
<name>A0A653K2Q6_9GAMM</name>
<evidence type="ECO:0000259" key="4">
    <source>
        <dbReference type="PROSITE" id="PS50987"/>
    </source>
</evidence>
<dbReference type="AlphaFoldDB" id="A0A653K2Q6"/>
<feature type="domain" description="HTH arsR-type" evidence="4">
    <location>
        <begin position="9"/>
        <end position="114"/>
    </location>
</feature>
<dbReference type="CDD" id="cd00090">
    <property type="entry name" value="HTH_ARSR"/>
    <property type="match status" value="1"/>
</dbReference>
<dbReference type="Gene3D" id="1.10.10.10">
    <property type="entry name" value="Winged helix-like DNA-binding domain superfamily/Winged helix DNA-binding domain"/>
    <property type="match status" value="1"/>
</dbReference>
<gene>
    <name evidence="6" type="ORF">ACI8B_20155</name>
    <name evidence="5" type="ORF">F993_03616</name>
</gene>
<evidence type="ECO:0000256" key="2">
    <source>
        <dbReference type="ARBA" id="ARBA00023125"/>
    </source>
</evidence>
<dbReference type="InterPro" id="IPR036390">
    <property type="entry name" value="WH_DNA-bd_sf"/>
</dbReference>
<dbReference type="SUPFAM" id="SSF46785">
    <property type="entry name" value="Winged helix' DNA-binding domain"/>
    <property type="match status" value="1"/>
</dbReference>
<proteinExistence type="predicted"/>
<protein>
    <submittedName>
        <fullName evidence="6">Putative transcriptional regulator (ArsR family)</fullName>
    </submittedName>
</protein>
<dbReference type="EMBL" id="APOI01000030">
    <property type="protein sequence ID" value="ENU21695.1"/>
    <property type="molecule type" value="Genomic_DNA"/>
</dbReference>
<dbReference type="PROSITE" id="PS50987">
    <property type="entry name" value="HTH_ARSR_2"/>
    <property type="match status" value="1"/>
</dbReference>
<keyword evidence="2" id="KW-0238">DNA-binding</keyword>
<evidence type="ECO:0000313" key="6">
    <source>
        <dbReference type="EMBL" id="VXA55070.1"/>
    </source>
</evidence>
<dbReference type="GO" id="GO:0003700">
    <property type="term" value="F:DNA-binding transcription factor activity"/>
    <property type="evidence" value="ECO:0007669"/>
    <property type="project" value="InterPro"/>
</dbReference>
<evidence type="ECO:0000313" key="5">
    <source>
        <dbReference type="EMBL" id="ENU21695.1"/>
    </source>
</evidence>
<accession>A0A653K2Q6</accession>
<evidence type="ECO:0000313" key="7">
    <source>
        <dbReference type="Proteomes" id="UP000013034"/>
    </source>
</evidence>
<dbReference type="SMART" id="SM00418">
    <property type="entry name" value="HTH_ARSR"/>
    <property type="match status" value="1"/>
</dbReference>
<evidence type="ECO:0000256" key="3">
    <source>
        <dbReference type="ARBA" id="ARBA00023163"/>
    </source>
</evidence>
<dbReference type="PANTHER" id="PTHR33154:SF33">
    <property type="entry name" value="TRANSCRIPTIONAL REPRESSOR SDPR"/>
    <property type="match status" value="1"/>
</dbReference>